<name>A0AAV2MZJ1_9HYME</name>
<organism evidence="2 3">
    <name type="scientific">Lasius platythorax</name>
    <dbReference type="NCBI Taxonomy" id="488582"/>
    <lineage>
        <taxon>Eukaryota</taxon>
        <taxon>Metazoa</taxon>
        <taxon>Ecdysozoa</taxon>
        <taxon>Arthropoda</taxon>
        <taxon>Hexapoda</taxon>
        <taxon>Insecta</taxon>
        <taxon>Pterygota</taxon>
        <taxon>Neoptera</taxon>
        <taxon>Endopterygota</taxon>
        <taxon>Hymenoptera</taxon>
        <taxon>Apocrita</taxon>
        <taxon>Aculeata</taxon>
        <taxon>Formicoidea</taxon>
        <taxon>Formicidae</taxon>
        <taxon>Formicinae</taxon>
        <taxon>Lasius</taxon>
        <taxon>Lasius</taxon>
    </lineage>
</organism>
<feature type="region of interest" description="Disordered" evidence="1">
    <location>
        <begin position="255"/>
        <end position="288"/>
    </location>
</feature>
<accession>A0AAV2MZJ1</accession>
<proteinExistence type="predicted"/>
<comment type="caution">
    <text evidence="2">The sequence shown here is derived from an EMBL/GenBank/DDBJ whole genome shotgun (WGS) entry which is preliminary data.</text>
</comment>
<feature type="compositionally biased region" description="Basic and acidic residues" evidence="1">
    <location>
        <begin position="499"/>
        <end position="515"/>
    </location>
</feature>
<dbReference type="AlphaFoldDB" id="A0AAV2MZJ1"/>
<feature type="compositionally biased region" description="Basic and acidic residues" evidence="1">
    <location>
        <begin position="454"/>
        <end position="471"/>
    </location>
</feature>
<dbReference type="Proteomes" id="UP001497644">
    <property type="component" value="Unassembled WGS sequence"/>
</dbReference>
<feature type="compositionally biased region" description="Basic and acidic residues" evidence="1">
    <location>
        <begin position="24"/>
        <end position="37"/>
    </location>
</feature>
<evidence type="ECO:0000256" key="1">
    <source>
        <dbReference type="SAM" id="MobiDB-lite"/>
    </source>
</evidence>
<evidence type="ECO:0000313" key="2">
    <source>
        <dbReference type="EMBL" id="CAL1672655.1"/>
    </source>
</evidence>
<gene>
    <name evidence="2" type="ORF">LPLAT_LOCUS9561</name>
</gene>
<feature type="region of interest" description="Disordered" evidence="1">
    <location>
        <begin position="454"/>
        <end position="479"/>
    </location>
</feature>
<feature type="region of interest" description="Disordered" evidence="1">
    <location>
        <begin position="492"/>
        <end position="517"/>
    </location>
</feature>
<evidence type="ECO:0000313" key="3">
    <source>
        <dbReference type="Proteomes" id="UP001497644"/>
    </source>
</evidence>
<feature type="compositionally biased region" description="Basic and acidic residues" evidence="1">
    <location>
        <begin position="259"/>
        <end position="288"/>
    </location>
</feature>
<sequence>MRGEIKKISREEINEFAENIRREKKVNKEGDSEKILTIEDEEDLTPEPNPESSDEGPVRSGYLKKKRKSLISEKGMRHVSRLIKLISGKQLLQSIFGLVEEKEIKILLDFREKFNVITEAAIKLIKANQQKLKRIKNFESIPEYLKREKKVRIKAVKLEIIVKQKRIVIKAMILNNDVSCALLGREACRELGGKLREKPQENSELKRWSEHLTEATRRRLLMEEEQEKEKSPRKRKSTIAYAKDVKRTRISDENFISNETRKNTKEEHAKDHGHQFEMEKDPAATKEPDIVTIEDPEEEGESRAAQSRESAVRVRNLKGNLSKKCNKSAKSERQKMSVKKIEKTENVKTLRSNSNKIDISSVKTIYNNSDKIIVRNIEAYKDNSNVRNKKTLDILKCDSNKKDRKRLKISELNEIDGKLKHLESLVKSFKRNKLKENREDIEIMIKELKNDINQKHNESNSSLLERDKNDMNETESIDSQNSIEISMSEVDKMAVTSTPKRDRDKKNVKDIRESDTNTVMKKSIEEQKHNSSCGYRMKDKNDITNKIKIRNKINLSGNSFKLDNKSNGKLENKFRIRDINELIIEKNNNEANERHLEKQNSSNKQDNSLESKNLKINNFVLSQDSLIEKLELNRNNNSSLVIDNSNDTIIISTCNENEIKNDLNEIERLKKMRKEALDRILRPKSHGA</sequence>
<reference evidence="2" key="1">
    <citation type="submission" date="2024-04" db="EMBL/GenBank/DDBJ databases">
        <authorList>
            <consortium name="Molecular Ecology Group"/>
        </authorList>
    </citation>
    <scope>NUCLEOTIDE SEQUENCE</scope>
</reference>
<keyword evidence="3" id="KW-1185">Reference proteome</keyword>
<feature type="region of interest" description="Disordered" evidence="1">
    <location>
        <begin position="24"/>
        <end position="60"/>
    </location>
</feature>
<dbReference type="EMBL" id="CAXIPU020000781">
    <property type="protein sequence ID" value="CAL1672655.1"/>
    <property type="molecule type" value="Genomic_DNA"/>
</dbReference>
<protein>
    <submittedName>
        <fullName evidence="2">Uncharacterized protein</fullName>
    </submittedName>
</protein>
<feature type="region of interest" description="Disordered" evidence="1">
    <location>
        <begin position="293"/>
        <end position="312"/>
    </location>
</feature>